<dbReference type="PANTHER" id="PTHR35663">
    <property type="entry name" value="TESTIS DEVELOPMENT-RELATED PROTEIN-RELATED"/>
    <property type="match status" value="1"/>
</dbReference>
<reference evidence="3" key="1">
    <citation type="submission" date="2011-08" db="EMBL/GenBank/DDBJ databases">
        <title>The draft genome of Latimeria chalumnae.</title>
        <authorList>
            <person name="Di Palma F."/>
            <person name="Alfoldi J."/>
            <person name="Johnson J."/>
            <person name="Berlin A."/>
            <person name="Gnerre S."/>
            <person name="Jaffe D."/>
            <person name="MacCallum I."/>
            <person name="Young S."/>
            <person name="Walker B.J."/>
            <person name="Lander E."/>
            <person name="Lindblad-Toh K."/>
        </authorList>
    </citation>
    <scope>NUCLEOTIDE SEQUENCE [LARGE SCALE GENOMIC DNA]</scope>
    <source>
        <strain evidence="3">Wild caught</strain>
    </source>
</reference>
<dbReference type="InterPro" id="IPR031399">
    <property type="entry name" value="TDRP"/>
</dbReference>
<dbReference type="GeneID" id="102348343"/>
<feature type="region of interest" description="Disordered" evidence="1">
    <location>
        <begin position="1"/>
        <end position="45"/>
    </location>
</feature>
<reference evidence="2" key="3">
    <citation type="submission" date="2025-09" db="UniProtKB">
        <authorList>
            <consortium name="Ensembl"/>
        </authorList>
    </citation>
    <scope>IDENTIFICATION</scope>
</reference>
<organism evidence="2 3">
    <name type="scientific">Latimeria chalumnae</name>
    <name type="common">Coelacanth</name>
    <dbReference type="NCBI Taxonomy" id="7897"/>
    <lineage>
        <taxon>Eukaryota</taxon>
        <taxon>Metazoa</taxon>
        <taxon>Chordata</taxon>
        <taxon>Craniata</taxon>
        <taxon>Vertebrata</taxon>
        <taxon>Euteleostomi</taxon>
        <taxon>Coelacanthiformes</taxon>
        <taxon>Coelacanthidae</taxon>
        <taxon>Latimeria</taxon>
    </lineage>
</organism>
<dbReference type="AlphaFoldDB" id="H3ANI1"/>
<dbReference type="GO" id="GO:0005634">
    <property type="term" value="C:nucleus"/>
    <property type="evidence" value="ECO:0007669"/>
    <property type="project" value="TreeGrafter"/>
</dbReference>
<dbReference type="EMBL" id="AFYH01160752">
    <property type="status" value="NOT_ANNOTATED_CDS"/>
    <property type="molecule type" value="Genomic_DNA"/>
</dbReference>
<evidence type="ECO:0000313" key="3">
    <source>
        <dbReference type="Proteomes" id="UP000008672"/>
    </source>
</evidence>
<name>H3ANI1_LATCH</name>
<dbReference type="STRING" id="7897.ENSLACP00000011202"/>
<dbReference type="InParanoid" id="H3ANI1"/>
<sequence length="193" mass="21522">MWKVSKSKVLLDDTTEEENHTEQECKNKDQLLPDDVPSSVSHLASKVQGASLRGWTSLFNKDDEHQLLTGSKPPKGKGNNLKLKEDVKGEKKPGFWDSLVPKQTSQSKKADEIEGWEPPQIIVEDTTADTENHQTDSASWSAWERDPKGSSKYTNLVGSGSTSSRWSIKSAGKLVGIRKRSKGNLTDDWEELE</sequence>
<dbReference type="EMBL" id="AFYH01160751">
    <property type="status" value="NOT_ANNOTATED_CDS"/>
    <property type="molecule type" value="Genomic_DNA"/>
</dbReference>
<dbReference type="GeneTree" id="ENSGT00390000017888"/>
<dbReference type="PANTHER" id="PTHR35663:SF1">
    <property type="entry name" value="TESTIS DEVELOPMENT-RELATED PROTEIN"/>
    <property type="match status" value="1"/>
</dbReference>
<dbReference type="Proteomes" id="UP000008672">
    <property type="component" value="Unassembled WGS sequence"/>
</dbReference>
<dbReference type="EMBL" id="AFYH01160749">
    <property type="status" value="NOT_ANNOTATED_CDS"/>
    <property type="molecule type" value="Genomic_DNA"/>
</dbReference>
<dbReference type="OrthoDB" id="9634112at2759"/>
<reference evidence="2" key="2">
    <citation type="submission" date="2025-08" db="UniProtKB">
        <authorList>
            <consortium name="Ensembl"/>
        </authorList>
    </citation>
    <scope>IDENTIFICATION</scope>
</reference>
<accession>H3ANI1</accession>
<protein>
    <submittedName>
        <fullName evidence="2">Testis development related protein</fullName>
    </submittedName>
</protein>
<keyword evidence="3" id="KW-1185">Reference proteome</keyword>
<dbReference type="OMA" id="KGHCFWD"/>
<dbReference type="GO" id="GO:0005829">
    <property type="term" value="C:cytosol"/>
    <property type="evidence" value="ECO:0007669"/>
    <property type="project" value="TreeGrafter"/>
</dbReference>
<gene>
    <name evidence="2" type="primary">TDRP</name>
</gene>
<dbReference type="GO" id="GO:0007283">
    <property type="term" value="P:spermatogenesis"/>
    <property type="evidence" value="ECO:0007669"/>
    <property type="project" value="InterPro"/>
</dbReference>
<feature type="compositionally biased region" description="Polar residues" evidence="1">
    <location>
        <begin position="151"/>
        <end position="165"/>
    </location>
</feature>
<dbReference type="HOGENOM" id="CLU_094260_0_0_1"/>
<evidence type="ECO:0000313" key="2">
    <source>
        <dbReference type="Ensembl" id="ENSLACP00000011202.2"/>
    </source>
</evidence>
<feature type="compositionally biased region" description="Basic and acidic residues" evidence="1">
    <location>
        <begin position="82"/>
        <end position="94"/>
    </location>
</feature>
<dbReference type="EMBL" id="AFYH01160754">
    <property type="status" value="NOT_ANNOTATED_CDS"/>
    <property type="molecule type" value="Genomic_DNA"/>
</dbReference>
<feature type="compositionally biased region" description="Basic and acidic residues" evidence="1">
    <location>
        <begin position="17"/>
        <end position="31"/>
    </location>
</feature>
<dbReference type="EMBL" id="AFYH01160750">
    <property type="status" value="NOT_ANNOTATED_CDS"/>
    <property type="molecule type" value="Genomic_DNA"/>
</dbReference>
<dbReference type="FunCoup" id="H3ANI1">
    <property type="interactions" value="1195"/>
</dbReference>
<dbReference type="eggNOG" id="ENOG502RYNW">
    <property type="taxonomic scope" value="Eukaryota"/>
</dbReference>
<dbReference type="Pfam" id="PF15683">
    <property type="entry name" value="TDRP"/>
    <property type="match status" value="1"/>
</dbReference>
<dbReference type="EMBL" id="AFYH01160753">
    <property type="status" value="NOT_ANNOTATED_CDS"/>
    <property type="molecule type" value="Genomic_DNA"/>
</dbReference>
<evidence type="ECO:0000256" key="1">
    <source>
        <dbReference type="SAM" id="MobiDB-lite"/>
    </source>
</evidence>
<feature type="region of interest" description="Disordered" evidence="1">
    <location>
        <begin position="65"/>
        <end position="165"/>
    </location>
</feature>
<dbReference type="Ensembl" id="ENSLACT00000011286.2">
    <property type="protein sequence ID" value="ENSLACP00000011202.2"/>
    <property type="gene ID" value="ENSLACG00000009855.2"/>
</dbReference>
<dbReference type="KEGG" id="lcm:102348343"/>
<proteinExistence type="predicted"/>